<protein>
    <recommendedName>
        <fullName evidence="6">Mutator family transposase</fullName>
    </recommendedName>
</protein>
<dbReference type="EMBL" id="LR134363">
    <property type="protein sequence ID" value="VEG75213.1"/>
    <property type="molecule type" value="Genomic_DNA"/>
</dbReference>
<dbReference type="Pfam" id="PF00872">
    <property type="entry name" value="Transposase_mut"/>
    <property type="match status" value="1"/>
</dbReference>
<dbReference type="AlphaFoldDB" id="A0A448KE62"/>
<dbReference type="PANTHER" id="PTHR33217:SF8">
    <property type="entry name" value="MUTATOR FAMILY TRANSPOSASE"/>
    <property type="match status" value="1"/>
</dbReference>
<evidence type="ECO:0000256" key="4">
    <source>
        <dbReference type="ARBA" id="ARBA00023125"/>
    </source>
</evidence>
<accession>A0A448KE62</accession>
<comment type="similarity">
    <text evidence="2 6">Belongs to the transposase mutator family.</text>
</comment>
<evidence type="ECO:0000256" key="6">
    <source>
        <dbReference type="RuleBase" id="RU365089"/>
    </source>
</evidence>
<evidence type="ECO:0000256" key="1">
    <source>
        <dbReference type="ARBA" id="ARBA00002190"/>
    </source>
</evidence>
<dbReference type="KEGG" id="asla:NCTC11923_01871"/>
<keyword evidence="5 6" id="KW-0233">DNA recombination</keyword>
<dbReference type="GO" id="GO:0006313">
    <property type="term" value="P:DNA transposition"/>
    <property type="evidence" value="ECO:0007669"/>
    <property type="project" value="UniProtKB-UniRule"/>
</dbReference>
<keyword evidence="4 6" id="KW-0238">DNA-binding</keyword>
<dbReference type="Proteomes" id="UP000276899">
    <property type="component" value="Chromosome"/>
</dbReference>
<keyword evidence="6" id="KW-0814">Transposable element</keyword>
<evidence type="ECO:0000256" key="2">
    <source>
        <dbReference type="ARBA" id="ARBA00010961"/>
    </source>
</evidence>
<evidence type="ECO:0000313" key="7">
    <source>
        <dbReference type="EMBL" id="VEG75213.1"/>
    </source>
</evidence>
<proteinExistence type="inferred from homology"/>
<keyword evidence="8" id="KW-1185">Reference proteome</keyword>
<comment type="function">
    <text evidence="1 6">Required for the transposition of the insertion element.</text>
</comment>
<keyword evidence="3 6" id="KW-0815">Transposition</keyword>
<evidence type="ECO:0000256" key="5">
    <source>
        <dbReference type="ARBA" id="ARBA00023172"/>
    </source>
</evidence>
<name>A0A448KE62_9ACTO</name>
<evidence type="ECO:0000256" key="3">
    <source>
        <dbReference type="ARBA" id="ARBA00022578"/>
    </source>
</evidence>
<sequence length="75" mass="8147">MIYLDAIRVKVRQGHRVMSRAAHIAIGVDMEGIKHVLGIWVQADEGASLTGGMCAPTWPIEAWPMRLIVEGAPPA</sequence>
<gene>
    <name evidence="7" type="ORF">NCTC11923_01871</name>
</gene>
<dbReference type="GO" id="GO:0003677">
    <property type="term" value="F:DNA binding"/>
    <property type="evidence" value="ECO:0007669"/>
    <property type="project" value="UniProtKB-UniRule"/>
</dbReference>
<evidence type="ECO:0000313" key="8">
    <source>
        <dbReference type="Proteomes" id="UP000276899"/>
    </source>
</evidence>
<reference evidence="7 8" key="1">
    <citation type="submission" date="2018-12" db="EMBL/GenBank/DDBJ databases">
        <authorList>
            <consortium name="Pathogen Informatics"/>
        </authorList>
    </citation>
    <scope>NUCLEOTIDE SEQUENCE [LARGE SCALE GENOMIC DNA]</scope>
    <source>
        <strain evidence="7 8">NCTC11923</strain>
    </source>
</reference>
<dbReference type="PANTHER" id="PTHR33217">
    <property type="entry name" value="TRANSPOSASE FOR INSERTION SEQUENCE ELEMENT IS1081"/>
    <property type="match status" value="1"/>
</dbReference>
<dbReference type="GO" id="GO:0004803">
    <property type="term" value="F:transposase activity"/>
    <property type="evidence" value="ECO:0007669"/>
    <property type="project" value="UniProtKB-UniRule"/>
</dbReference>
<organism evidence="7 8">
    <name type="scientific">Actinomyces slackii</name>
    <dbReference type="NCBI Taxonomy" id="52774"/>
    <lineage>
        <taxon>Bacteria</taxon>
        <taxon>Bacillati</taxon>
        <taxon>Actinomycetota</taxon>
        <taxon>Actinomycetes</taxon>
        <taxon>Actinomycetales</taxon>
        <taxon>Actinomycetaceae</taxon>
        <taxon>Actinomyces</taxon>
    </lineage>
</organism>
<dbReference type="InterPro" id="IPR001207">
    <property type="entry name" value="Transposase_mutator"/>
</dbReference>